<evidence type="ECO:0000313" key="2">
    <source>
        <dbReference type="EMBL" id="MFK2824838.1"/>
    </source>
</evidence>
<comment type="caution">
    <text evidence="2">The sequence shown here is derived from an EMBL/GenBank/DDBJ whole genome shotgun (WGS) entry which is preliminary data.</text>
</comment>
<accession>A0ABW8I5T2</accession>
<dbReference type="RefSeq" id="WP_404314808.1">
    <property type="nucleotide sequence ID" value="NZ_JAUIYO010000002.1"/>
</dbReference>
<feature type="transmembrane region" description="Helical" evidence="1">
    <location>
        <begin position="6"/>
        <end position="24"/>
    </location>
</feature>
<reference evidence="2 3" key="1">
    <citation type="submission" date="2023-07" db="EMBL/GenBank/DDBJ databases">
        <title>Bacillus lucianemedeirus sp. nov, a new species isolated from an immunobiological production facility.</title>
        <authorList>
            <person name="Costa L.V."/>
            <person name="Miranda R.V.S.L."/>
            <person name="Brandao M.L.L."/>
            <person name="Reis C.M.F."/>
            <person name="Frazao A.M."/>
            <person name="Cruz F.V."/>
            <person name="Baio P.V.P."/>
            <person name="Veras J.F.C."/>
            <person name="Ramos J.N."/>
            <person name="Vieira V."/>
        </authorList>
    </citation>
    <scope>NUCLEOTIDE SEQUENCE [LARGE SCALE GENOMIC DNA]</scope>
    <source>
        <strain evidence="2 3">B190/17</strain>
    </source>
</reference>
<dbReference type="EMBL" id="JAUIYO010000002">
    <property type="protein sequence ID" value="MFK2824838.1"/>
    <property type="molecule type" value="Genomic_DNA"/>
</dbReference>
<organism evidence="2 3">
    <name type="scientific">Bacillus lumedeiriae</name>
    <dbReference type="NCBI Taxonomy" id="3058829"/>
    <lineage>
        <taxon>Bacteria</taxon>
        <taxon>Bacillati</taxon>
        <taxon>Bacillota</taxon>
        <taxon>Bacilli</taxon>
        <taxon>Bacillales</taxon>
        <taxon>Bacillaceae</taxon>
        <taxon>Bacillus</taxon>
    </lineage>
</organism>
<evidence type="ECO:0000256" key="1">
    <source>
        <dbReference type="SAM" id="Phobius"/>
    </source>
</evidence>
<gene>
    <name evidence="2" type="ORF">QYG89_03970</name>
</gene>
<sequence>MGGYFSIFIIAVIAIVIISLIYTIKVVKQQSVAKAGIDEPIPKHIQSNPYVKNPIFWAYIIGFGFLLLFIFYLAGRW</sequence>
<name>A0ABW8I5T2_9BACI</name>
<keyword evidence="1" id="KW-0812">Transmembrane</keyword>
<keyword evidence="3" id="KW-1185">Reference proteome</keyword>
<feature type="transmembrane region" description="Helical" evidence="1">
    <location>
        <begin position="55"/>
        <end position="74"/>
    </location>
</feature>
<evidence type="ECO:0000313" key="3">
    <source>
        <dbReference type="Proteomes" id="UP001619911"/>
    </source>
</evidence>
<protein>
    <recommendedName>
        <fullName evidence="4">Short-chain dehydrogenase</fullName>
    </recommendedName>
</protein>
<dbReference type="Proteomes" id="UP001619911">
    <property type="component" value="Unassembled WGS sequence"/>
</dbReference>
<keyword evidence="1" id="KW-1133">Transmembrane helix</keyword>
<keyword evidence="1" id="KW-0472">Membrane</keyword>
<proteinExistence type="predicted"/>
<evidence type="ECO:0008006" key="4">
    <source>
        <dbReference type="Google" id="ProtNLM"/>
    </source>
</evidence>